<dbReference type="PANTHER" id="PTHR10009:SF18">
    <property type="entry name" value="PROTEIN YELLOW-LIKE PROTEIN"/>
    <property type="match status" value="1"/>
</dbReference>
<dbReference type="PANTHER" id="PTHR10009">
    <property type="entry name" value="PROTEIN YELLOW-RELATED"/>
    <property type="match status" value="1"/>
</dbReference>
<dbReference type="SUPFAM" id="SSF63829">
    <property type="entry name" value="Calcium-dependent phosphotriesterase"/>
    <property type="match status" value="1"/>
</dbReference>
<dbReference type="InterPro" id="IPR017996">
    <property type="entry name" value="MRJP/yellow-related"/>
</dbReference>
<evidence type="ECO:0000256" key="2">
    <source>
        <dbReference type="ARBA" id="ARBA00009127"/>
    </source>
</evidence>
<organism evidence="4">
    <name type="scientific">Cladocopium goreaui</name>
    <dbReference type="NCBI Taxonomy" id="2562237"/>
    <lineage>
        <taxon>Eukaryota</taxon>
        <taxon>Sar</taxon>
        <taxon>Alveolata</taxon>
        <taxon>Dinophyceae</taxon>
        <taxon>Suessiales</taxon>
        <taxon>Symbiodiniaceae</taxon>
        <taxon>Cladocopium</taxon>
    </lineage>
</organism>
<gene>
    <name evidence="4" type="ORF">C1SCF055_LOCUS24075</name>
</gene>
<sequence>AEWLKHAHTLLRRKTCPIEVRYTPTALGPAAIKVTLYSLRDVLCAFPVGTLGTWGGGGTGGEATAQLGRNESCRLRPATEEDTFRLRVYRPALLLDVVLHDGVQSLFEIEVLQSKEMAIKGIWCSLLLQTASGLAGSWKQLPAPETVYAWVELDFEWPNQEEHQAALESGRFRPTHNVLAGLKVCDPEVAPRCTEQMIFVTVPRWATGVPATLNRVVPASGGPKLQPWPSTEAQDVKDCKKIQYVQSMEIDPSGVMWVIDVGRKYFTETSDDSCPPKILLVDVPTGEVLDSYVFPEDVAPYNGSFLNDIVLDVKHQVAYISSTGNTPADKGAIVVYDRLHKRSRRIEHSSTHAHHAQLVIHATDYSDLLQGLPVDGIALTPDGEQIFYSPLGGTELYSISAALARNFSVNLSSVVESVKEHGKKPSNSDGMTFGSDGFLYFGGLTLDSLFRWKPGTALAKCERLAVDHEKLWWIDTFAWDNRGNLWMTSNRLNSWFFRDVVPPAMDFTGSSGSNFRILKLAVGSNSYMYSQGV</sequence>
<evidence type="ECO:0000313" key="4">
    <source>
        <dbReference type="EMBL" id="CAI3997721.1"/>
    </source>
</evidence>
<dbReference type="Proteomes" id="UP001152797">
    <property type="component" value="Unassembled WGS sequence"/>
</dbReference>
<dbReference type="EMBL" id="CAMXCT020002376">
    <property type="protein sequence ID" value="CAL1151096.1"/>
    <property type="molecule type" value="Genomic_DNA"/>
</dbReference>
<dbReference type="EMBL" id="CAMXCT030002376">
    <property type="protein sequence ID" value="CAL4785033.1"/>
    <property type="molecule type" value="Genomic_DNA"/>
</dbReference>
<reference evidence="4" key="1">
    <citation type="submission" date="2022-10" db="EMBL/GenBank/DDBJ databases">
        <authorList>
            <person name="Chen Y."/>
            <person name="Dougan E. K."/>
            <person name="Chan C."/>
            <person name="Rhodes N."/>
            <person name="Thang M."/>
        </authorList>
    </citation>
    <scope>NUCLEOTIDE SEQUENCE</scope>
</reference>
<dbReference type="InterPro" id="IPR011042">
    <property type="entry name" value="6-blade_b-propeller_TolB-like"/>
</dbReference>
<dbReference type="Pfam" id="PF03022">
    <property type="entry name" value="MRJP"/>
    <property type="match status" value="1"/>
</dbReference>
<dbReference type="Gene3D" id="2.120.10.30">
    <property type="entry name" value="TolB, C-terminal domain"/>
    <property type="match status" value="1"/>
</dbReference>
<dbReference type="OrthoDB" id="7776143at2759"/>
<name>A0A9P1CWR9_9DINO</name>
<protein>
    <submittedName>
        <fullName evidence="5">Protein yellow</fullName>
    </submittedName>
</protein>
<dbReference type="EMBL" id="CAMXCT010002376">
    <property type="protein sequence ID" value="CAI3997721.1"/>
    <property type="molecule type" value="Genomic_DNA"/>
</dbReference>
<feature type="non-terminal residue" evidence="4">
    <location>
        <position position="533"/>
    </location>
</feature>
<reference evidence="5 6" key="2">
    <citation type="submission" date="2024-05" db="EMBL/GenBank/DDBJ databases">
        <authorList>
            <person name="Chen Y."/>
            <person name="Shah S."/>
            <person name="Dougan E. K."/>
            <person name="Thang M."/>
            <person name="Chan C."/>
        </authorList>
    </citation>
    <scope>NUCLEOTIDE SEQUENCE [LARGE SCALE GENOMIC DNA]</scope>
</reference>
<evidence type="ECO:0000256" key="1">
    <source>
        <dbReference type="ARBA" id="ARBA00004613"/>
    </source>
</evidence>
<comment type="similarity">
    <text evidence="2">Belongs to the major royal jelly protein family.</text>
</comment>
<evidence type="ECO:0000313" key="5">
    <source>
        <dbReference type="EMBL" id="CAL4785033.1"/>
    </source>
</evidence>
<comment type="subcellular location">
    <subcellularLocation>
        <location evidence="1">Secreted</location>
    </subcellularLocation>
</comment>
<comment type="caution">
    <text evidence="4">The sequence shown here is derived from an EMBL/GenBank/DDBJ whole genome shotgun (WGS) entry which is preliminary data.</text>
</comment>
<proteinExistence type="inferred from homology"/>
<dbReference type="AlphaFoldDB" id="A0A9P1CWR9"/>
<evidence type="ECO:0000256" key="3">
    <source>
        <dbReference type="ARBA" id="ARBA00022525"/>
    </source>
</evidence>
<dbReference type="GO" id="GO:0005576">
    <property type="term" value="C:extracellular region"/>
    <property type="evidence" value="ECO:0007669"/>
    <property type="project" value="UniProtKB-SubCell"/>
</dbReference>
<keyword evidence="6" id="KW-1185">Reference proteome</keyword>
<accession>A0A9P1CWR9</accession>
<keyword evidence="3" id="KW-0964">Secreted</keyword>
<evidence type="ECO:0000313" key="6">
    <source>
        <dbReference type="Proteomes" id="UP001152797"/>
    </source>
</evidence>